<comment type="subcellular location">
    <subcellularLocation>
        <location evidence="1">Membrane</location>
        <topology evidence="1">Multi-pass membrane protein</topology>
    </subcellularLocation>
</comment>
<dbReference type="SUPFAM" id="SSF55008">
    <property type="entry name" value="HMA, heavy metal-associated domain"/>
    <property type="match status" value="2"/>
</dbReference>
<dbReference type="Proteomes" id="UP000094285">
    <property type="component" value="Unassembled WGS sequence"/>
</dbReference>
<evidence type="ECO:0000256" key="10">
    <source>
        <dbReference type="RuleBase" id="RU362081"/>
    </source>
</evidence>
<dbReference type="SUPFAM" id="SSF56784">
    <property type="entry name" value="HAD-like"/>
    <property type="match status" value="1"/>
</dbReference>
<evidence type="ECO:0000256" key="2">
    <source>
        <dbReference type="ARBA" id="ARBA00006024"/>
    </source>
</evidence>
<dbReference type="FunFam" id="2.70.150.10:FF:000068">
    <property type="entry name" value="Copper resistance-associated P-type ATPase"/>
    <property type="match status" value="1"/>
</dbReference>
<accession>A0A1E4SLR8</accession>
<dbReference type="GO" id="GO:0016887">
    <property type="term" value="F:ATP hydrolysis activity"/>
    <property type="evidence" value="ECO:0007669"/>
    <property type="project" value="InterPro"/>
</dbReference>
<dbReference type="NCBIfam" id="TIGR01494">
    <property type="entry name" value="ATPase_P-type"/>
    <property type="match status" value="2"/>
</dbReference>
<dbReference type="InterPro" id="IPR017969">
    <property type="entry name" value="Heavy-metal-associated_CS"/>
</dbReference>
<evidence type="ECO:0000256" key="1">
    <source>
        <dbReference type="ARBA" id="ARBA00004141"/>
    </source>
</evidence>
<dbReference type="Pfam" id="PF00403">
    <property type="entry name" value="HMA"/>
    <property type="match status" value="1"/>
</dbReference>
<dbReference type="CDD" id="cd02094">
    <property type="entry name" value="P-type_ATPase_Cu-like"/>
    <property type="match status" value="1"/>
</dbReference>
<keyword evidence="13" id="KW-1185">Reference proteome</keyword>
<feature type="transmembrane region" description="Helical" evidence="10">
    <location>
        <begin position="457"/>
        <end position="481"/>
    </location>
</feature>
<evidence type="ECO:0000259" key="11">
    <source>
        <dbReference type="PROSITE" id="PS50846"/>
    </source>
</evidence>
<dbReference type="AlphaFoldDB" id="A0A1E4SLR8"/>
<feature type="domain" description="HMA" evidence="11">
    <location>
        <begin position="264"/>
        <end position="333"/>
    </location>
</feature>
<dbReference type="InterPro" id="IPR059000">
    <property type="entry name" value="ATPase_P-type_domA"/>
</dbReference>
<dbReference type="EMBL" id="KV453911">
    <property type="protein sequence ID" value="ODV80428.1"/>
    <property type="molecule type" value="Genomic_DNA"/>
</dbReference>
<dbReference type="PANTHER" id="PTHR43520">
    <property type="entry name" value="ATP7, ISOFORM B"/>
    <property type="match status" value="1"/>
</dbReference>
<dbReference type="PROSITE" id="PS50846">
    <property type="entry name" value="HMA_2"/>
    <property type="match status" value="1"/>
</dbReference>
<dbReference type="InterPro" id="IPR008250">
    <property type="entry name" value="ATPase_P-typ_transduc_dom_A_sf"/>
</dbReference>
<dbReference type="InterPro" id="IPR001757">
    <property type="entry name" value="P_typ_ATPase"/>
</dbReference>
<name>A0A1E4SLR8_9ASCO</name>
<dbReference type="InterPro" id="IPR023298">
    <property type="entry name" value="ATPase_P-typ_TM_dom_sf"/>
</dbReference>
<dbReference type="GO" id="GO:0005524">
    <property type="term" value="F:ATP binding"/>
    <property type="evidence" value="ECO:0007669"/>
    <property type="project" value="UniProtKB-UniRule"/>
</dbReference>
<comment type="similarity">
    <text evidence="2 10">Belongs to the cation transport ATPase (P-type) (TC 3.A.3) family. Type IB subfamily.</text>
</comment>
<reference evidence="13" key="1">
    <citation type="submission" date="2016-05" db="EMBL/GenBank/DDBJ databases">
        <title>Comparative genomics of biotechnologically important yeasts.</title>
        <authorList>
            <consortium name="DOE Joint Genome Institute"/>
            <person name="Riley R."/>
            <person name="Haridas S."/>
            <person name="Wolfe K.H."/>
            <person name="Lopes M.R."/>
            <person name="Hittinger C.T."/>
            <person name="Goker M."/>
            <person name="Salamov A."/>
            <person name="Wisecaver J."/>
            <person name="Long T.M."/>
            <person name="Aerts A.L."/>
            <person name="Barry K."/>
            <person name="Choi C."/>
            <person name="Clum A."/>
            <person name="Coughlan A.Y."/>
            <person name="Deshpande S."/>
            <person name="Douglass A.P."/>
            <person name="Hanson S.J."/>
            <person name="Klenk H.-P."/>
            <person name="Labutti K."/>
            <person name="Lapidus A."/>
            <person name="Lindquist E."/>
            <person name="Lipzen A."/>
            <person name="Meier-Kolthoff J.P."/>
            <person name="Ohm R.A."/>
            <person name="Otillar R.P."/>
            <person name="Pangilinan J."/>
            <person name="Peng Y."/>
            <person name="Rokas A."/>
            <person name="Rosa C.A."/>
            <person name="Scheuner C."/>
            <person name="Sibirny A.A."/>
            <person name="Slot J.C."/>
            <person name="Stielow J.B."/>
            <person name="Sun H."/>
            <person name="Kurtzman C.P."/>
            <person name="Blackwell M."/>
            <person name="Grigoriev I.V."/>
            <person name="Jeffries T.W."/>
        </authorList>
    </citation>
    <scope>NUCLEOTIDE SEQUENCE [LARGE SCALE GENOMIC DNA]</scope>
    <source>
        <strain evidence="13">NRRL Y-17324</strain>
    </source>
</reference>
<evidence type="ECO:0000256" key="5">
    <source>
        <dbReference type="ARBA" id="ARBA00022741"/>
    </source>
</evidence>
<protein>
    <submittedName>
        <fullName evidence="12">Heavy metal translocatin</fullName>
    </submittedName>
</protein>
<feature type="transmembrane region" description="Helical" evidence="10">
    <location>
        <begin position="788"/>
        <end position="816"/>
    </location>
</feature>
<dbReference type="Pfam" id="PF00122">
    <property type="entry name" value="E1-E2_ATPase"/>
    <property type="match status" value="1"/>
</dbReference>
<dbReference type="PRINTS" id="PR00119">
    <property type="entry name" value="CATATPASE"/>
</dbReference>
<dbReference type="CDD" id="cd00371">
    <property type="entry name" value="HMA"/>
    <property type="match status" value="2"/>
</dbReference>
<dbReference type="SUPFAM" id="SSF81653">
    <property type="entry name" value="Calcium ATPase, transduction domain A"/>
    <property type="match status" value="1"/>
</dbReference>
<evidence type="ECO:0000256" key="3">
    <source>
        <dbReference type="ARBA" id="ARBA00022692"/>
    </source>
</evidence>
<dbReference type="GeneID" id="30983727"/>
<keyword evidence="8 10" id="KW-1133">Transmembrane helix</keyword>
<feature type="transmembrane region" description="Helical" evidence="10">
    <location>
        <begin position="1166"/>
        <end position="1187"/>
    </location>
</feature>
<evidence type="ECO:0000313" key="13">
    <source>
        <dbReference type="Proteomes" id="UP000094285"/>
    </source>
</evidence>
<dbReference type="PROSITE" id="PS00154">
    <property type="entry name" value="ATPASE_E1_E2"/>
    <property type="match status" value="1"/>
</dbReference>
<feature type="transmembrane region" description="Helical" evidence="10">
    <location>
        <begin position="1138"/>
        <end position="1160"/>
    </location>
</feature>
<dbReference type="InterPro" id="IPR023299">
    <property type="entry name" value="ATPase_P-typ_cyto_dom_N"/>
</dbReference>
<feature type="transmembrane region" description="Helical" evidence="10">
    <location>
        <begin position="586"/>
        <end position="605"/>
    </location>
</feature>
<dbReference type="InterPro" id="IPR018303">
    <property type="entry name" value="ATPase_P-typ_P_site"/>
</dbReference>
<dbReference type="InterPro" id="IPR027256">
    <property type="entry name" value="P-typ_ATPase_IB"/>
</dbReference>
<evidence type="ECO:0000256" key="8">
    <source>
        <dbReference type="ARBA" id="ARBA00022989"/>
    </source>
</evidence>
<feature type="transmembrane region" description="Helical" evidence="10">
    <location>
        <begin position="545"/>
        <end position="574"/>
    </location>
</feature>
<dbReference type="Gene3D" id="3.30.70.100">
    <property type="match status" value="2"/>
</dbReference>
<dbReference type="PROSITE" id="PS01047">
    <property type="entry name" value="HMA_1"/>
    <property type="match status" value="1"/>
</dbReference>
<keyword evidence="4 10" id="KW-0479">Metal-binding</keyword>
<dbReference type="GO" id="GO:0016020">
    <property type="term" value="C:membrane"/>
    <property type="evidence" value="ECO:0007669"/>
    <property type="project" value="UniProtKB-SubCell"/>
</dbReference>
<dbReference type="STRING" id="984487.A0A1E4SLR8"/>
<feature type="transmembrane region" description="Helical" evidence="10">
    <location>
        <begin position="746"/>
        <end position="768"/>
    </location>
</feature>
<organism evidence="12 13">
    <name type="scientific">Suhomyces tanzawaensis NRRL Y-17324</name>
    <dbReference type="NCBI Taxonomy" id="984487"/>
    <lineage>
        <taxon>Eukaryota</taxon>
        <taxon>Fungi</taxon>
        <taxon>Dikarya</taxon>
        <taxon>Ascomycota</taxon>
        <taxon>Saccharomycotina</taxon>
        <taxon>Pichiomycetes</taxon>
        <taxon>Debaryomycetaceae</taxon>
        <taxon>Suhomyces</taxon>
    </lineage>
</organism>
<dbReference type="SFLD" id="SFLDG00002">
    <property type="entry name" value="C1.7:_P-type_atpase_like"/>
    <property type="match status" value="1"/>
</dbReference>
<dbReference type="PANTHER" id="PTHR43520:SF32">
    <property type="entry name" value="COPPER RESISTANCE P-TYPE ATPASE (EUROFUNG)"/>
    <property type="match status" value="1"/>
</dbReference>
<keyword evidence="5 10" id="KW-0547">Nucleotide-binding</keyword>
<dbReference type="Pfam" id="PF00702">
    <property type="entry name" value="Hydrolase"/>
    <property type="match status" value="1"/>
</dbReference>
<gene>
    <name evidence="12" type="ORF">CANTADRAFT_48511</name>
</gene>
<dbReference type="OrthoDB" id="432719at2759"/>
<dbReference type="InterPro" id="IPR044492">
    <property type="entry name" value="P_typ_ATPase_HD_dom"/>
</dbReference>
<dbReference type="GO" id="GO:0005507">
    <property type="term" value="F:copper ion binding"/>
    <property type="evidence" value="ECO:0007669"/>
    <property type="project" value="TreeGrafter"/>
</dbReference>
<evidence type="ECO:0000313" key="12">
    <source>
        <dbReference type="EMBL" id="ODV80428.1"/>
    </source>
</evidence>
<dbReference type="SUPFAM" id="SSF81665">
    <property type="entry name" value="Calcium ATPase, transmembrane domain M"/>
    <property type="match status" value="1"/>
</dbReference>
<evidence type="ECO:0000256" key="9">
    <source>
        <dbReference type="ARBA" id="ARBA00023136"/>
    </source>
</evidence>
<dbReference type="Gene3D" id="3.40.1110.10">
    <property type="entry name" value="Calcium-transporting ATPase, cytoplasmic domain N"/>
    <property type="match status" value="1"/>
</dbReference>
<sequence>MEHFHASLSNIHCESCAVAIHKVFSRHFKVTQVDHFPSVEEVQQLASQQVLLYVDDRSVDVFGNNNDHDDSVFGHVTKPMVRQLLRAGFHVLAWEVTKEGQPISSSKDAETKPESVDGFFDIWALYNRYFSYKSAKTHRKNCKICHDSPQKFEKDSENDCDSINTVETVVNKPDTEYRAVFTISGMTCASCVQAISEQISRFIQNEMDPKQPDESKYSVSLLQNMAVVIIPNKHVINKIIDGINDLGYEAKLIEVLPVQTSINRKVIGIIGGMTCAACVNAIQTAVNELPFILECAVNLVSKSGQFVLDDSGDEDENLKTLTEKIEDCGFDFEVMKSEKINYTLGRKKTRSININVKGMFCEHCPEIITQYLSSFGEAVIISDPITLENPFINFTYIPGEEINVRKFLFDLNHLKPSDHDSYKIDPLAPGVFECEIIEPVSMDEHLRKLSKQEVFNLSIRLVIATVFAIPTFVFGVVAMSLLPSSNKFKKWVDEPTWAGNVARNCWILLFLSTPVYFCAADIFHRKAIKELKNLWLNKNSFRKRLFRFGSMNLLMCLGTTISYFASIVLLVLASKQERDPHHGSDTTYFDSVVFLTFFLLIGKLLESITRSKTADAISSLSDLKAAEATLVELDDEGNYTNDQIIDVKLLETGDYLRVNPGESPPVDCVIISGESEFDESALTGESRPVKHILGHQIFSGTVNTGAMGVIGRIISLDGDSLIDQIVSTVRDGQLRKAPIERTADKLTSYFVPVITALAIITWVIWLSLGHSGALPEHYLDVDVGGWTVWSLEFSIAVFVIACPCGIGLAAPTALFVGSGLAAKYGILAKGGGAAFQDGANTSTICFDKTGTLTNGDVRVTDFYFGSKENEQSQVLRSFALQVTRDMEVTSKHPLAKAVKKFVDEFTGKSLSPNKIPSVETVPGKGLRGEIIFEANTELWSQYEPSEAILGNEKFLVENGVSINMHEVLVLTRWKNECKSVILVAIKCQKIYKDDQFHLVMMMAARDQIRSETIKVIEFLKRQKIDCWMITGDNSITAHAIGKEIGITNIVSEVLPDQKQLHVERIQKLSGGVVAMVGDGINDAPALATADVGIALSSGADLAVTSSDFILLNKAQPLVALVTLLDLSRVVFNRVKFNFCWSLVYNMIGVPVAAGVIYPYHNTRLSPVWASAAMALSSVSVVMSSLALKLYRPKVQVEEVFENKSEAVIEAQ</sequence>
<dbReference type="SFLD" id="SFLDF00027">
    <property type="entry name" value="p-type_atpase"/>
    <property type="match status" value="1"/>
</dbReference>
<dbReference type="SFLD" id="SFLDS00003">
    <property type="entry name" value="Haloacid_Dehalogenase"/>
    <property type="match status" value="1"/>
</dbReference>
<dbReference type="InterPro" id="IPR036163">
    <property type="entry name" value="HMA_dom_sf"/>
</dbReference>
<dbReference type="GO" id="GO:0055070">
    <property type="term" value="P:copper ion homeostasis"/>
    <property type="evidence" value="ECO:0007669"/>
    <property type="project" value="TreeGrafter"/>
</dbReference>
<dbReference type="GO" id="GO:0043682">
    <property type="term" value="F:P-type divalent copper transporter activity"/>
    <property type="evidence" value="ECO:0007669"/>
    <property type="project" value="TreeGrafter"/>
</dbReference>
<evidence type="ECO:0000256" key="6">
    <source>
        <dbReference type="ARBA" id="ARBA00022840"/>
    </source>
</evidence>
<dbReference type="InterPro" id="IPR006121">
    <property type="entry name" value="HMA_dom"/>
</dbReference>
<evidence type="ECO:0000256" key="7">
    <source>
        <dbReference type="ARBA" id="ARBA00022967"/>
    </source>
</evidence>
<dbReference type="Gene3D" id="2.70.150.10">
    <property type="entry name" value="Calcium-transporting ATPase, cytoplasmic transduction domain A"/>
    <property type="match status" value="1"/>
</dbReference>
<dbReference type="Gene3D" id="3.40.50.1000">
    <property type="entry name" value="HAD superfamily/HAD-like"/>
    <property type="match status" value="1"/>
</dbReference>
<dbReference type="InterPro" id="IPR023214">
    <property type="entry name" value="HAD_sf"/>
</dbReference>
<evidence type="ECO:0000256" key="4">
    <source>
        <dbReference type="ARBA" id="ARBA00022723"/>
    </source>
</evidence>
<keyword evidence="3 10" id="KW-0812">Transmembrane</keyword>
<dbReference type="RefSeq" id="XP_020065550.1">
    <property type="nucleotide sequence ID" value="XM_020209591.1"/>
</dbReference>
<dbReference type="InterPro" id="IPR036412">
    <property type="entry name" value="HAD-like_sf"/>
</dbReference>
<keyword evidence="7" id="KW-1278">Translocase</keyword>
<keyword evidence="9 10" id="KW-0472">Membrane</keyword>
<keyword evidence="6 10" id="KW-0067">ATP-binding</keyword>
<proteinExistence type="inferred from homology"/>
<dbReference type="NCBIfam" id="TIGR01525">
    <property type="entry name" value="ATPase-IB_hvy"/>
    <property type="match status" value="1"/>
</dbReference>